<feature type="domain" description="Aminoglycoside phosphotransferase" evidence="3">
    <location>
        <begin position="61"/>
        <end position="293"/>
    </location>
</feature>
<proteinExistence type="inferred from homology"/>
<accession>A0A2N5HBG3</accession>
<protein>
    <submittedName>
        <fullName evidence="4">Aminoglycoside phosphotransferase</fullName>
    </submittedName>
</protein>
<dbReference type="Gene3D" id="3.30.200.20">
    <property type="entry name" value="Phosphorylase Kinase, domain 1"/>
    <property type="match status" value="1"/>
</dbReference>
<keyword evidence="2" id="KW-0812">Transmembrane</keyword>
<name>A0A2N5HBG3_9BACI</name>
<keyword evidence="2" id="KW-0472">Membrane</keyword>
<dbReference type="PANTHER" id="PTHR21064">
    <property type="entry name" value="AMINOGLYCOSIDE PHOSPHOTRANSFERASE DOMAIN-CONTAINING PROTEIN-RELATED"/>
    <property type="match status" value="1"/>
</dbReference>
<dbReference type="InterPro" id="IPR050249">
    <property type="entry name" value="Pseudomonas-type_ThrB"/>
</dbReference>
<evidence type="ECO:0000313" key="5">
    <source>
        <dbReference type="Proteomes" id="UP000234950"/>
    </source>
</evidence>
<evidence type="ECO:0000313" key="4">
    <source>
        <dbReference type="EMBL" id="PLS02855.1"/>
    </source>
</evidence>
<dbReference type="OrthoDB" id="156345at2"/>
<gene>
    <name evidence="4" type="ORF">CVD27_16835</name>
</gene>
<keyword evidence="5" id="KW-1185">Reference proteome</keyword>
<dbReference type="EMBL" id="PGVE01000064">
    <property type="protein sequence ID" value="PLS02855.1"/>
    <property type="molecule type" value="Genomic_DNA"/>
</dbReference>
<evidence type="ECO:0000256" key="2">
    <source>
        <dbReference type="SAM" id="Phobius"/>
    </source>
</evidence>
<keyword evidence="2" id="KW-1133">Transmembrane helix</keyword>
<evidence type="ECO:0000259" key="3">
    <source>
        <dbReference type="Pfam" id="PF01636"/>
    </source>
</evidence>
<comment type="caution">
    <text evidence="4">The sequence shown here is derived from an EMBL/GenBank/DDBJ whole genome shotgun (WGS) entry which is preliminary data.</text>
</comment>
<feature type="transmembrane region" description="Helical" evidence="2">
    <location>
        <begin position="12"/>
        <end position="31"/>
    </location>
</feature>
<keyword evidence="4" id="KW-0808">Transferase</keyword>
<dbReference type="PANTHER" id="PTHR21064:SF6">
    <property type="entry name" value="AMINOGLYCOSIDE PHOSPHOTRANSFERASE DOMAIN-CONTAINING PROTEIN"/>
    <property type="match status" value="1"/>
</dbReference>
<dbReference type="Gene3D" id="3.90.1200.10">
    <property type="match status" value="1"/>
</dbReference>
<reference evidence="4 5" key="1">
    <citation type="submission" date="2017-11" db="EMBL/GenBank/DDBJ databases">
        <title>Comparitive Functional Genomics of Dry Heat Resistant strains isolated from the Viking Spacecraft.</title>
        <authorList>
            <person name="Seuylemezian A."/>
            <person name="Cooper K."/>
            <person name="Vaishampayan P."/>
        </authorList>
    </citation>
    <scope>NUCLEOTIDE SEQUENCE [LARGE SCALE GENOMIC DNA]</scope>
    <source>
        <strain evidence="4 5">V32-6</strain>
    </source>
</reference>
<dbReference type="Proteomes" id="UP000234950">
    <property type="component" value="Unassembled WGS sequence"/>
</dbReference>
<evidence type="ECO:0000256" key="1">
    <source>
        <dbReference type="ARBA" id="ARBA00038240"/>
    </source>
</evidence>
<dbReference type="SUPFAM" id="SSF56112">
    <property type="entry name" value="Protein kinase-like (PK-like)"/>
    <property type="match status" value="1"/>
</dbReference>
<organism evidence="4 5">
    <name type="scientific">Neobacillus cucumis</name>
    <dbReference type="NCBI Taxonomy" id="1740721"/>
    <lineage>
        <taxon>Bacteria</taxon>
        <taxon>Bacillati</taxon>
        <taxon>Bacillota</taxon>
        <taxon>Bacilli</taxon>
        <taxon>Bacillales</taxon>
        <taxon>Bacillaceae</taxon>
        <taxon>Neobacillus</taxon>
    </lineage>
</organism>
<dbReference type="InterPro" id="IPR011009">
    <property type="entry name" value="Kinase-like_dom_sf"/>
</dbReference>
<dbReference type="GO" id="GO:0019202">
    <property type="term" value="F:amino acid kinase activity"/>
    <property type="evidence" value="ECO:0007669"/>
    <property type="project" value="TreeGrafter"/>
</dbReference>
<dbReference type="Pfam" id="PF01636">
    <property type="entry name" value="APH"/>
    <property type="match status" value="1"/>
</dbReference>
<sequence length="374" mass="42914">MPYSCNIIKALAIYLFKNTFFFFLYVIDFFLKKGFLNKMKKNLSYIKEIVSLYFPMETWEIVPGPSGENNTTLFIMANNEKYVLRIYETHQDEDKVNYEHAVLLALNERPLSFSIPVPMKTKDGQTIVKTQSGFLAGLFQFIDGMNPALEDLVQIYSFGSTAGQLTAELAEVSVNQLPVYKAYYDMDSTHPSCSLEQMKDFSQTPSEEFVELTQELFIIYKQLVSFQDRVPFLKRLPHQLVHGDLNASNILTGGDGKISAILDFEFVTHDLRVMEVAVAISDFIDNEEDETIIFKKITAFLNGYGSRIKLTEGEIHALPLLIQLRSLDVFIHFLGRHWDGVDSIDTVKKYIRKAAQRVSWILIHQDNFIKFCGK</sequence>
<dbReference type="InterPro" id="IPR002575">
    <property type="entry name" value="Aminoglycoside_PTrfase"/>
</dbReference>
<dbReference type="AlphaFoldDB" id="A0A2N5HBG3"/>
<comment type="similarity">
    <text evidence="1">Belongs to the pseudomonas-type ThrB family.</text>
</comment>